<dbReference type="InterPro" id="IPR050542">
    <property type="entry name" value="Glycosyl_Hydrlase18_Chitinase"/>
</dbReference>
<reference evidence="8" key="1">
    <citation type="journal article" date="2021" name="bioRxiv">
        <title>Whole Genome Assembly and Annotation of Northern Wild Rice, Zizania palustris L., Supports a Whole Genome Duplication in the Zizania Genus.</title>
        <authorList>
            <person name="Haas M."/>
            <person name="Kono T."/>
            <person name="Macchietto M."/>
            <person name="Millas R."/>
            <person name="McGilp L."/>
            <person name="Shao M."/>
            <person name="Duquette J."/>
            <person name="Hirsch C.N."/>
            <person name="Kimball J."/>
        </authorList>
    </citation>
    <scope>NUCLEOTIDE SEQUENCE</scope>
    <source>
        <tissue evidence="8">Fresh leaf tissue</tissue>
    </source>
</reference>
<dbReference type="AlphaFoldDB" id="A0A8J6BQR6"/>
<dbReference type="OrthoDB" id="6020543at2759"/>
<keyword evidence="9" id="KW-1185">Reference proteome</keyword>
<comment type="subcellular location">
    <subcellularLocation>
        <location evidence="1">Secreted</location>
    </subcellularLocation>
</comment>
<keyword evidence="5" id="KW-1015">Disulfide bond</keyword>
<dbReference type="PANTHER" id="PTHR45708">
    <property type="entry name" value="ENDOCHITINASE"/>
    <property type="match status" value="1"/>
</dbReference>
<dbReference type="GO" id="GO:0050832">
    <property type="term" value="P:defense response to fungus"/>
    <property type="evidence" value="ECO:0007669"/>
    <property type="project" value="UniProtKB-ARBA"/>
</dbReference>
<keyword evidence="2" id="KW-0964">Secreted</keyword>
<dbReference type="EMBL" id="JAAALK010000081">
    <property type="protein sequence ID" value="KAG8090386.1"/>
    <property type="molecule type" value="Genomic_DNA"/>
</dbReference>
<dbReference type="GO" id="GO:0004568">
    <property type="term" value="F:chitinase activity"/>
    <property type="evidence" value="ECO:0007669"/>
    <property type="project" value="TreeGrafter"/>
</dbReference>
<sequence>MRIFHRAVGFLLTAAMARLLTTTTTMLAALVVFLPCLVTATGKTGQLAVFWGRNSTEGSLREACDTGTYTTVIISFFSVFGHGKYWTDLSGHDVYTVGADVKHCQSKAITVLLSIGGDGDQYCLPTASSAKDVADHLWHAYLGGGRRDVFRPFGDAVLDGVDLYIDRGGPANYDVLVRRLAGYRSRNGGKAVLVTATPRCGYPDANVEGALRTGLVARIHPRFYSDAACTNKTNADGFDWEHWDAWTSRFPASKVYVGLPASQTTDGWINPESLFYGVMPRMQRARNYGGAMLWDRSGDTAYDGYYGKAIKDFV</sequence>
<evidence type="ECO:0000313" key="9">
    <source>
        <dbReference type="Proteomes" id="UP000729402"/>
    </source>
</evidence>
<evidence type="ECO:0000256" key="1">
    <source>
        <dbReference type="ARBA" id="ARBA00004613"/>
    </source>
</evidence>
<keyword evidence="4" id="KW-0611">Plant defense</keyword>
<reference evidence="8" key="2">
    <citation type="submission" date="2021-02" db="EMBL/GenBank/DDBJ databases">
        <authorList>
            <person name="Kimball J.A."/>
            <person name="Haas M.W."/>
            <person name="Macchietto M."/>
            <person name="Kono T."/>
            <person name="Duquette J."/>
            <person name="Shao M."/>
        </authorList>
    </citation>
    <scope>NUCLEOTIDE SEQUENCE</scope>
    <source>
        <tissue evidence="8">Fresh leaf tissue</tissue>
    </source>
</reference>
<gene>
    <name evidence="8" type="ORF">GUJ93_ZPchr0011g27028</name>
</gene>
<name>A0A8J6BQR6_ZIZPA</name>
<dbReference type="Pfam" id="PF00704">
    <property type="entry name" value="Glyco_hydro_18"/>
    <property type="match status" value="1"/>
</dbReference>
<evidence type="ECO:0000256" key="5">
    <source>
        <dbReference type="ARBA" id="ARBA00023157"/>
    </source>
</evidence>
<evidence type="ECO:0000256" key="6">
    <source>
        <dbReference type="ARBA" id="ARBA00061481"/>
    </source>
</evidence>
<dbReference type="PROSITE" id="PS51910">
    <property type="entry name" value="GH18_2"/>
    <property type="match status" value="1"/>
</dbReference>
<evidence type="ECO:0000259" key="7">
    <source>
        <dbReference type="PROSITE" id="PS51910"/>
    </source>
</evidence>
<dbReference type="FunFam" id="3.20.20.80:FF:000044">
    <property type="entry name" value="Chitinase III C10701-rice"/>
    <property type="match status" value="1"/>
</dbReference>
<dbReference type="PANTHER" id="PTHR45708:SF4">
    <property type="entry name" value="XYLANASE INHIBITOR PROTEIN 1"/>
    <property type="match status" value="1"/>
</dbReference>
<feature type="domain" description="GH18" evidence="7">
    <location>
        <begin position="45"/>
        <end position="314"/>
    </location>
</feature>
<evidence type="ECO:0000256" key="3">
    <source>
        <dbReference type="ARBA" id="ARBA00022729"/>
    </source>
</evidence>
<dbReference type="GO" id="GO:0005576">
    <property type="term" value="C:extracellular region"/>
    <property type="evidence" value="ECO:0007669"/>
    <property type="project" value="UniProtKB-SubCell"/>
</dbReference>
<proteinExistence type="inferred from homology"/>
<dbReference type="GO" id="GO:0004857">
    <property type="term" value="F:enzyme inhibitor activity"/>
    <property type="evidence" value="ECO:0007669"/>
    <property type="project" value="UniProtKB-ARBA"/>
</dbReference>
<evidence type="ECO:0000256" key="4">
    <source>
        <dbReference type="ARBA" id="ARBA00022821"/>
    </source>
</evidence>
<evidence type="ECO:0000256" key="2">
    <source>
        <dbReference type="ARBA" id="ARBA00022525"/>
    </source>
</evidence>
<comment type="similarity">
    <text evidence="6">Belongs to the glycosyl hydrolase 18 family. Xylanase inhibitor subfamily.</text>
</comment>
<comment type="caution">
    <text evidence="8">The sequence shown here is derived from an EMBL/GenBank/DDBJ whole genome shotgun (WGS) entry which is preliminary data.</text>
</comment>
<evidence type="ECO:0000313" key="8">
    <source>
        <dbReference type="EMBL" id="KAG8090386.1"/>
    </source>
</evidence>
<dbReference type="Proteomes" id="UP000729402">
    <property type="component" value="Unassembled WGS sequence"/>
</dbReference>
<accession>A0A8J6BQR6</accession>
<dbReference type="InterPro" id="IPR045321">
    <property type="entry name" value="Cts1-like"/>
</dbReference>
<organism evidence="8 9">
    <name type="scientific">Zizania palustris</name>
    <name type="common">Northern wild rice</name>
    <dbReference type="NCBI Taxonomy" id="103762"/>
    <lineage>
        <taxon>Eukaryota</taxon>
        <taxon>Viridiplantae</taxon>
        <taxon>Streptophyta</taxon>
        <taxon>Embryophyta</taxon>
        <taxon>Tracheophyta</taxon>
        <taxon>Spermatophyta</taxon>
        <taxon>Magnoliopsida</taxon>
        <taxon>Liliopsida</taxon>
        <taxon>Poales</taxon>
        <taxon>Poaceae</taxon>
        <taxon>BOP clade</taxon>
        <taxon>Oryzoideae</taxon>
        <taxon>Oryzeae</taxon>
        <taxon>Zizaniinae</taxon>
        <taxon>Zizania</taxon>
    </lineage>
</organism>
<keyword evidence="3" id="KW-0732">Signal</keyword>
<dbReference type="GO" id="GO:0005975">
    <property type="term" value="P:carbohydrate metabolic process"/>
    <property type="evidence" value="ECO:0007669"/>
    <property type="project" value="InterPro"/>
</dbReference>
<dbReference type="CDD" id="cd02877">
    <property type="entry name" value="GH18_hevamine_XipI_class_III"/>
    <property type="match status" value="1"/>
</dbReference>
<dbReference type="InterPro" id="IPR001223">
    <property type="entry name" value="Glyco_hydro18_cat"/>
</dbReference>
<protein>
    <recommendedName>
        <fullName evidence="7">GH18 domain-containing protein</fullName>
    </recommendedName>
</protein>